<gene>
    <name evidence="2" type="ORF">IC609_11645</name>
</gene>
<dbReference type="SUPFAM" id="SSF89796">
    <property type="entry name" value="CoA-transferase family III (CaiB/BaiF)"/>
    <property type="match status" value="1"/>
</dbReference>
<dbReference type="EMBL" id="JACYFT010000002">
    <property type="protein sequence ID" value="MBD8051203.1"/>
    <property type="molecule type" value="Genomic_DNA"/>
</dbReference>
<sequence length="393" mass="43152">MQAPLSGVRILDLSAVVSGPMATGILADQGADVIKVETQGGDLTRRVGPIQGDMTSLFATINRGKRSIVLDLKQPEARAILRELAEQADVLVENFRPGAMQRLGFGYEQVKAWNPRIVYLSITGFGQSGPYSGYRVYDPVIQAVSGFADAHPDFDTQEPRLLQTLMCDKITALTAAQAITAALHGRQTSGEGCRIELSMLDAGLSFLWPEALYNHSFLDNPPAPVPEFGARQKLWRCKDGWFAMIAPQDEEFAGICRVFGKPELLQDPRFANMMLRRDHIDAWRAVLEPIAAEQLVRPFVERLAAEGVPVGHVNFKADLADDPQIRHNESLMASNYPGLGRIRAPRAAARFNQQPADPDRLAPHLGEHTRSILAELGRSQEAIDALFAAAVVR</sequence>
<name>A0A927ILY6_9BURK</name>
<dbReference type="GO" id="GO:0008410">
    <property type="term" value="F:CoA-transferase activity"/>
    <property type="evidence" value="ECO:0007669"/>
    <property type="project" value="TreeGrafter"/>
</dbReference>
<comment type="caution">
    <text evidence="2">The sequence shown here is derived from an EMBL/GenBank/DDBJ whole genome shotgun (WGS) entry which is preliminary data.</text>
</comment>
<dbReference type="Gene3D" id="3.30.1540.10">
    <property type="entry name" value="formyl-coa transferase, domain 3"/>
    <property type="match status" value="1"/>
</dbReference>
<dbReference type="RefSeq" id="WP_191819657.1">
    <property type="nucleotide sequence ID" value="NZ_JACYFT010000002.1"/>
</dbReference>
<keyword evidence="1 2" id="KW-0808">Transferase</keyword>
<dbReference type="InterPro" id="IPR044855">
    <property type="entry name" value="CoA-Trfase_III_dom3_sf"/>
</dbReference>
<dbReference type="PANTHER" id="PTHR48207:SF3">
    <property type="entry name" value="SUCCINATE--HYDROXYMETHYLGLUTARATE COA-TRANSFERASE"/>
    <property type="match status" value="1"/>
</dbReference>
<dbReference type="InterPro" id="IPR023606">
    <property type="entry name" value="CoA-Trfase_III_dom_1_sf"/>
</dbReference>
<dbReference type="Gene3D" id="3.40.50.10540">
    <property type="entry name" value="Crotonobetainyl-coa:carnitine coa-transferase, domain 1"/>
    <property type="match status" value="1"/>
</dbReference>
<protein>
    <submittedName>
        <fullName evidence="2">CoA transferase</fullName>
    </submittedName>
</protein>
<reference evidence="2" key="1">
    <citation type="submission" date="2020-09" db="EMBL/GenBank/DDBJ databases">
        <title>Genome seq and assembly of Limnohabitants sp.</title>
        <authorList>
            <person name="Chhetri G."/>
        </authorList>
    </citation>
    <scope>NUCLEOTIDE SEQUENCE</scope>
    <source>
        <strain evidence="2">JUR4</strain>
    </source>
</reference>
<dbReference type="PANTHER" id="PTHR48207">
    <property type="entry name" value="SUCCINATE--HYDROXYMETHYLGLUTARATE COA-TRANSFERASE"/>
    <property type="match status" value="1"/>
</dbReference>
<proteinExistence type="predicted"/>
<evidence type="ECO:0000256" key="1">
    <source>
        <dbReference type="ARBA" id="ARBA00022679"/>
    </source>
</evidence>
<dbReference type="Pfam" id="PF02515">
    <property type="entry name" value="CoA_transf_3"/>
    <property type="match status" value="1"/>
</dbReference>
<evidence type="ECO:0000313" key="3">
    <source>
        <dbReference type="Proteomes" id="UP000647424"/>
    </source>
</evidence>
<dbReference type="Proteomes" id="UP000647424">
    <property type="component" value="Unassembled WGS sequence"/>
</dbReference>
<evidence type="ECO:0000313" key="2">
    <source>
        <dbReference type="EMBL" id="MBD8051203.1"/>
    </source>
</evidence>
<accession>A0A927ILY6</accession>
<dbReference type="InterPro" id="IPR003673">
    <property type="entry name" value="CoA-Trfase_fam_III"/>
</dbReference>
<keyword evidence="3" id="KW-1185">Reference proteome</keyword>
<dbReference type="InterPro" id="IPR050483">
    <property type="entry name" value="CoA-transferase_III_domain"/>
</dbReference>
<dbReference type="AlphaFoldDB" id="A0A927ILY6"/>
<organism evidence="2 3">
    <name type="scientific">Limnohabitans radicicola</name>
    <dbReference type="NCBI Taxonomy" id="2771427"/>
    <lineage>
        <taxon>Bacteria</taxon>
        <taxon>Pseudomonadati</taxon>
        <taxon>Pseudomonadota</taxon>
        <taxon>Betaproteobacteria</taxon>
        <taxon>Burkholderiales</taxon>
        <taxon>Comamonadaceae</taxon>
        <taxon>Limnohabitans</taxon>
    </lineage>
</organism>